<organism evidence="10 11">
    <name type="scientific">Cinchona calisaya</name>
    <dbReference type="NCBI Taxonomy" id="153742"/>
    <lineage>
        <taxon>Eukaryota</taxon>
        <taxon>Viridiplantae</taxon>
        <taxon>Streptophyta</taxon>
        <taxon>Embryophyta</taxon>
        <taxon>Tracheophyta</taxon>
        <taxon>Spermatophyta</taxon>
        <taxon>Magnoliopsida</taxon>
        <taxon>eudicotyledons</taxon>
        <taxon>Gunneridae</taxon>
        <taxon>Pentapetalae</taxon>
        <taxon>asterids</taxon>
        <taxon>lamiids</taxon>
        <taxon>Gentianales</taxon>
        <taxon>Rubiaceae</taxon>
        <taxon>Cinchonoideae</taxon>
        <taxon>Cinchoneae</taxon>
        <taxon>Cinchona</taxon>
    </lineage>
</organism>
<feature type="region of interest" description="Disordered" evidence="7">
    <location>
        <begin position="174"/>
        <end position="238"/>
    </location>
</feature>
<keyword evidence="3" id="KW-0805">Transcription regulation</keyword>
<evidence type="ECO:0000256" key="5">
    <source>
        <dbReference type="ARBA" id="ARBA00023163"/>
    </source>
</evidence>
<gene>
    <name evidence="10" type="ORF">ACH5RR_016763</name>
</gene>
<feature type="domain" description="HTH myb-type" evidence="9">
    <location>
        <begin position="48"/>
        <end position="99"/>
    </location>
</feature>
<evidence type="ECO:0000259" key="8">
    <source>
        <dbReference type="PROSITE" id="PS50090"/>
    </source>
</evidence>
<feature type="domain" description="Myb-like" evidence="8">
    <location>
        <begin position="100"/>
        <end position="150"/>
    </location>
</feature>
<keyword evidence="4" id="KW-0238">DNA-binding</keyword>
<keyword evidence="5" id="KW-0804">Transcription</keyword>
<dbReference type="CDD" id="cd00167">
    <property type="entry name" value="SANT"/>
    <property type="match status" value="2"/>
</dbReference>
<dbReference type="PROSITE" id="PS50090">
    <property type="entry name" value="MYB_LIKE"/>
    <property type="match status" value="2"/>
</dbReference>
<comment type="subcellular location">
    <subcellularLocation>
        <location evidence="1">Nucleus</location>
    </subcellularLocation>
</comment>
<dbReference type="SMART" id="SM00717">
    <property type="entry name" value="SANT"/>
    <property type="match status" value="2"/>
</dbReference>
<reference evidence="10 11" key="1">
    <citation type="submission" date="2024-11" db="EMBL/GenBank/DDBJ databases">
        <title>A near-complete genome assembly of Cinchona calisaya.</title>
        <authorList>
            <person name="Lian D.C."/>
            <person name="Zhao X.W."/>
            <person name="Wei L."/>
        </authorList>
    </citation>
    <scope>NUCLEOTIDE SEQUENCE [LARGE SCALE GENOMIC DNA]</scope>
    <source>
        <tissue evidence="10">Nenye</tissue>
    </source>
</reference>
<dbReference type="PROSITE" id="PS51294">
    <property type="entry name" value="HTH_MYB"/>
    <property type="match status" value="2"/>
</dbReference>
<evidence type="ECO:0000256" key="2">
    <source>
        <dbReference type="ARBA" id="ARBA00022737"/>
    </source>
</evidence>
<dbReference type="PANTHER" id="PTHR45614">
    <property type="entry name" value="MYB PROTEIN-RELATED"/>
    <property type="match status" value="1"/>
</dbReference>
<dbReference type="PANTHER" id="PTHR45614:SF229">
    <property type="entry name" value="MYB TRANSCRIPTION FACTOR-LIKE PROTEIN-RELATED"/>
    <property type="match status" value="1"/>
</dbReference>
<dbReference type="GO" id="GO:0003677">
    <property type="term" value="F:DNA binding"/>
    <property type="evidence" value="ECO:0007669"/>
    <property type="project" value="UniProtKB-KW"/>
</dbReference>
<keyword evidence="6" id="KW-0539">Nucleus</keyword>
<comment type="caution">
    <text evidence="10">The sequence shown here is derived from an EMBL/GenBank/DDBJ whole genome shotgun (WGS) entry which is preliminary data.</text>
</comment>
<dbReference type="AlphaFoldDB" id="A0ABD2ZWY5"/>
<dbReference type="InterPro" id="IPR009057">
    <property type="entry name" value="Homeodomain-like_sf"/>
</dbReference>
<keyword evidence="2" id="KW-0677">Repeat</keyword>
<keyword evidence="11" id="KW-1185">Reference proteome</keyword>
<evidence type="ECO:0000313" key="11">
    <source>
        <dbReference type="Proteomes" id="UP001630127"/>
    </source>
</evidence>
<feature type="domain" description="HTH myb-type" evidence="9">
    <location>
        <begin position="100"/>
        <end position="154"/>
    </location>
</feature>
<evidence type="ECO:0000259" key="9">
    <source>
        <dbReference type="PROSITE" id="PS51294"/>
    </source>
</evidence>
<evidence type="ECO:0000256" key="1">
    <source>
        <dbReference type="ARBA" id="ARBA00004123"/>
    </source>
</evidence>
<evidence type="ECO:0000256" key="3">
    <source>
        <dbReference type="ARBA" id="ARBA00023015"/>
    </source>
</evidence>
<evidence type="ECO:0000256" key="7">
    <source>
        <dbReference type="SAM" id="MobiDB-lite"/>
    </source>
</evidence>
<evidence type="ECO:0000256" key="4">
    <source>
        <dbReference type="ARBA" id="ARBA00023125"/>
    </source>
</evidence>
<dbReference type="FunFam" id="1.10.10.60:FF:000344">
    <property type="entry name" value="Transcription factor MYB44"/>
    <property type="match status" value="1"/>
</dbReference>
<evidence type="ECO:0000256" key="6">
    <source>
        <dbReference type="ARBA" id="ARBA00023242"/>
    </source>
</evidence>
<dbReference type="SUPFAM" id="SSF46689">
    <property type="entry name" value="Homeodomain-like"/>
    <property type="match status" value="1"/>
</dbReference>
<feature type="compositionally biased region" description="Basic and acidic residues" evidence="7">
    <location>
        <begin position="202"/>
        <end position="213"/>
    </location>
</feature>
<evidence type="ECO:0000313" key="10">
    <source>
        <dbReference type="EMBL" id="KAL3523929.1"/>
    </source>
</evidence>
<feature type="domain" description="Myb-like" evidence="8">
    <location>
        <begin position="48"/>
        <end position="99"/>
    </location>
</feature>
<feature type="compositionally biased region" description="Polar residues" evidence="7">
    <location>
        <begin position="214"/>
        <end position="227"/>
    </location>
</feature>
<name>A0ABD2ZWY5_9GENT</name>
<proteinExistence type="predicted"/>
<dbReference type="Proteomes" id="UP001630127">
    <property type="component" value="Unassembled WGS sequence"/>
</dbReference>
<dbReference type="EMBL" id="JBJUIK010000007">
    <property type="protein sequence ID" value="KAL3523929.1"/>
    <property type="molecule type" value="Genomic_DNA"/>
</dbReference>
<sequence>MTSVPEEKRRKTANNAGVDVHEETVFDGCGDAMEVVMEGVGKDGGGGGSGRVKGSWSSEEDVVLSRLVSQLGPRSWGLIARGIPGRSGKSCRLRWCNQLNPCVKRKPFSDEEDQIIIYAHATHGNKWASIAKLLPGRTDNAIKNHWNSTLKRRFSVLVRCKDKLTQNRSIDTIEASSGETLSPGGIDLLESPEGEGLNQGEEGPRQTESKDQTNGDFYSEKSQSIVSERNHHSVENSQSIVSEGNYHSVGEKNSPNVPCPVAKIGAFNIYNPSGSALPRIAPMQGPLIQASTPDSGICKFLEGIYDEPMIPMQCSHGCCASSGTSSSQSSLLGPEFVEYDELPPLSGYELAAIATDLNNIAWIKSSLDNSFRVPEIANSQMVPHSAFVPMNAHEHILQPLPFDKGLHQSIGMMTYVFPVQITLPTGIFQAEVKS</sequence>
<accession>A0ABD2ZWY5</accession>
<dbReference type="InterPro" id="IPR017930">
    <property type="entry name" value="Myb_dom"/>
</dbReference>
<dbReference type="InterPro" id="IPR001005">
    <property type="entry name" value="SANT/Myb"/>
</dbReference>
<protein>
    <submittedName>
        <fullName evidence="10">Uncharacterized protein</fullName>
    </submittedName>
</protein>
<dbReference type="Gene3D" id="1.10.10.60">
    <property type="entry name" value="Homeodomain-like"/>
    <property type="match status" value="2"/>
</dbReference>
<dbReference type="FunFam" id="1.10.10.60:FF:000060">
    <property type="entry name" value="MYB transcription factor"/>
    <property type="match status" value="1"/>
</dbReference>
<dbReference type="Pfam" id="PF00249">
    <property type="entry name" value="Myb_DNA-binding"/>
    <property type="match status" value="2"/>
</dbReference>
<dbReference type="GO" id="GO:0005634">
    <property type="term" value="C:nucleus"/>
    <property type="evidence" value="ECO:0007669"/>
    <property type="project" value="UniProtKB-SubCell"/>
</dbReference>
<dbReference type="InterPro" id="IPR050560">
    <property type="entry name" value="MYB_TF"/>
</dbReference>